<evidence type="ECO:0000256" key="6">
    <source>
        <dbReference type="ARBA" id="ARBA00022801"/>
    </source>
</evidence>
<protein>
    <recommendedName>
        <fullName evidence="10">HD Cas3-type domain-containing protein</fullName>
    </recommendedName>
</protein>
<dbReference type="PANTHER" id="PTHR47963">
    <property type="entry name" value="DEAD-BOX ATP-DEPENDENT RNA HELICASE 47, MITOCHONDRIAL"/>
    <property type="match status" value="1"/>
</dbReference>
<dbReference type="InterPro" id="IPR027417">
    <property type="entry name" value="P-loop_NTPase"/>
</dbReference>
<dbReference type="InterPro" id="IPR006474">
    <property type="entry name" value="Helicase_Cas3_CRISPR-ass_core"/>
</dbReference>
<dbReference type="SUPFAM" id="SSF52540">
    <property type="entry name" value="P-loop containing nucleoside triphosphate hydrolases"/>
    <property type="match status" value="1"/>
</dbReference>
<dbReference type="Pfam" id="PF18019">
    <property type="entry name" value="Cas3_HD"/>
    <property type="match status" value="1"/>
</dbReference>
<dbReference type="CDD" id="cd09641">
    <property type="entry name" value="Cas3''_I"/>
    <property type="match status" value="1"/>
</dbReference>
<dbReference type="PROSITE" id="PS51643">
    <property type="entry name" value="HD_CAS3"/>
    <property type="match status" value="1"/>
</dbReference>
<evidence type="ECO:0000313" key="11">
    <source>
        <dbReference type="EMBL" id="OIN06640.1"/>
    </source>
</evidence>
<dbReference type="RefSeq" id="WP_071473655.1">
    <property type="nucleotide sequence ID" value="NZ_MDKE01000044.1"/>
</dbReference>
<keyword evidence="3" id="KW-0540">Nuclease</keyword>
<evidence type="ECO:0000256" key="8">
    <source>
        <dbReference type="ARBA" id="ARBA00022840"/>
    </source>
</evidence>
<organism evidence="11 12">
    <name type="scientific">Oceanisphaera psychrotolerans</name>
    <dbReference type="NCBI Taxonomy" id="1414654"/>
    <lineage>
        <taxon>Bacteria</taxon>
        <taxon>Pseudomonadati</taxon>
        <taxon>Pseudomonadota</taxon>
        <taxon>Gammaproteobacteria</taxon>
        <taxon>Aeromonadales</taxon>
        <taxon>Aeromonadaceae</taxon>
        <taxon>Oceanisphaera</taxon>
    </lineage>
</organism>
<dbReference type="Gene3D" id="3.40.50.300">
    <property type="entry name" value="P-loop containing nucleotide triphosphate hydrolases"/>
    <property type="match status" value="2"/>
</dbReference>
<reference evidence="11 12" key="1">
    <citation type="submission" date="2016-07" db="EMBL/GenBank/DDBJ databases">
        <title>Draft Genome Sequence of Oceanisphaera psychrotolerans, isolated from coastal sediment samples.</title>
        <authorList>
            <person name="Zhuo S."/>
            <person name="Ruan Z."/>
        </authorList>
    </citation>
    <scope>NUCLEOTIDE SEQUENCE [LARGE SCALE GENOMIC DNA]</scope>
    <source>
        <strain evidence="11 12">LAM-WHM-ZC</strain>
    </source>
</reference>
<evidence type="ECO:0000256" key="9">
    <source>
        <dbReference type="ARBA" id="ARBA00023118"/>
    </source>
</evidence>
<keyword evidence="12" id="KW-1185">Reference proteome</keyword>
<comment type="similarity">
    <text evidence="1">In the N-terminal section; belongs to the CRISPR-associated nuclease Cas3-HD family.</text>
</comment>
<dbReference type="GO" id="GO:0003724">
    <property type="term" value="F:RNA helicase activity"/>
    <property type="evidence" value="ECO:0007669"/>
    <property type="project" value="TreeGrafter"/>
</dbReference>
<dbReference type="NCBIfam" id="TIGR01587">
    <property type="entry name" value="cas3_core"/>
    <property type="match status" value="1"/>
</dbReference>
<dbReference type="EMBL" id="MDKE01000044">
    <property type="protein sequence ID" value="OIN06640.1"/>
    <property type="molecule type" value="Genomic_DNA"/>
</dbReference>
<dbReference type="InterPro" id="IPR050547">
    <property type="entry name" value="DEAD_box_RNA_helicases"/>
</dbReference>
<dbReference type="InterPro" id="IPR054712">
    <property type="entry name" value="Cas3-like_dom"/>
</dbReference>
<keyword evidence="8" id="KW-0067">ATP-binding</keyword>
<dbReference type="Proteomes" id="UP000243073">
    <property type="component" value="Unassembled WGS sequence"/>
</dbReference>
<dbReference type="SMART" id="SM00490">
    <property type="entry name" value="HELICc"/>
    <property type="match status" value="1"/>
</dbReference>
<keyword evidence="7" id="KW-0347">Helicase</keyword>
<dbReference type="NCBIfam" id="TIGR01596">
    <property type="entry name" value="cas3_HD"/>
    <property type="match status" value="1"/>
</dbReference>
<keyword evidence="5" id="KW-0547">Nucleotide-binding</keyword>
<dbReference type="AlphaFoldDB" id="A0A1J4QAM4"/>
<dbReference type="GO" id="GO:0005524">
    <property type="term" value="F:ATP binding"/>
    <property type="evidence" value="ECO:0007669"/>
    <property type="project" value="UniProtKB-KW"/>
</dbReference>
<comment type="caution">
    <text evidence="11">The sequence shown here is derived from an EMBL/GenBank/DDBJ whole genome shotgun (WGS) entry which is preliminary data.</text>
</comment>
<evidence type="ECO:0000256" key="5">
    <source>
        <dbReference type="ARBA" id="ARBA00022741"/>
    </source>
</evidence>
<evidence type="ECO:0000256" key="1">
    <source>
        <dbReference type="ARBA" id="ARBA00006847"/>
    </source>
</evidence>
<evidence type="ECO:0000259" key="10">
    <source>
        <dbReference type="PROSITE" id="PS51643"/>
    </source>
</evidence>
<dbReference type="Pfam" id="PF22590">
    <property type="entry name" value="Cas3-like_C_2"/>
    <property type="match status" value="1"/>
</dbReference>
<keyword evidence="6" id="KW-0378">Hydrolase</keyword>
<evidence type="ECO:0000313" key="12">
    <source>
        <dbReference type="Proteomes" id="UP000243073"/>
    </source>
</evidence>
<dbReference type="GO" id="GO:0016787">
    <property type="term" value="F:hydrolase activity"/>
    <property type="evidence" value="ECO:0007669"/>
    <property type="project" value="UniProtKB-KW"/>
</dbReference>
<evidence type="ECO:0000256" key="4">
    <source>
        <dbReference type="ARBA" id="ARBA00022723"/>
    </source>
</evidence>
<evidence type="ECO:0000256" key="7">
    <source>
        <dbReference type="ARBA" id="ARBA00022806"/>
    </source>
</evidence>
<gene>
    <name evidence="11" type="ORF">BFR47_04680</name>
</gene>
<evidence type="ECO:0000256" key="2">
    <source>
        <dbReference type="ARBA" id="ARBA00009046"/>
    </source>
</evidence>
<name>A0A1J4QAM4_9GAMM</name>
<keyword evidence="9" id="KW-0051">Antiviral defense</keyword>
<dbReference type="InterPro" id="IPR014001">
    <property type="entry name" value="Helicase_ATP-bd"/>
</dbReference>
<dbReference type="OrthoDB" id="9810236at2"/>
<sequence>MSASYFRYWGKARKDDGQEGEYYHLLPYHCLDVAAVGWFLLDEDKPLTRNLAEFLDIAPGQLRQIFTFSLMLHDLGKFASAFQNLADFADSPLIRNQPRSGYDSRQARHDRLGYFFWLMASRGRRLDGADIGLNQVDISQVTPALDSLNALLDVVFGHHGYPIDWGSQPRMMKDYCHDSDVDAACDFIRDCAQLLKVTWPEQKLADREWLTRLRQVSWHLSGIAILSDWIGSDTAFFEYQSADLTLAEYWPQAQEKALRALAATELVKPVKVQPFLSVQKHFGFEPTPLQAWAESVPLASGPQLFILEDVTGAGKTEAALALTHRLLQQGEADGFYFGLPTMATSNAMFSRVAEHYQQMLSVDGSRPSIVLAHGAREMNDHFLEALTTAVKTDSAYTDGEETASLYCNHWLADSRKKALLAAVGVGTIDQALMTVLPRKHQPLRLLGLHRKILIFDEVHAADSFMFELLDDLLRVHLRQGGSAILLTATLAKRQRERLCRIWQEAAGVETISLPEKNDFPLATQVIPGQRLNEVPVASRAAVSRELAVSFVHSEQECVSQILAASRRGECVVWIRNSVDDAIRAYQALVEQLESTDILTLFHSRFTLKDRKAIENRVLATFGKKGGQAERRGKILIATQVFQESLDADADLMISDLCPIDDLIQRAGRQHRHIRDQAGNCIDKEKDERSAPLLLVHAPEWQDQPDADWLLSHLPNTEHVYRSPGWLWLGMEILRQLGAIRMPGEARSLIEAVYGDHAYERMPDAFKKKEDCYFGELRGQSAQAKSQRIDWHKGYNQTSASAWHDDNIEISTRFEDRKTVQVLVLKRDPQGRLQLWAEGESHALQNSIVKLAKRRFADQLAPLPDNLKTAFELILQRYPQAKFLQPWLPDHDPLFGYSTELGVFVSNKEVE</sequence>
<keyword evidence="4" id="KW-0479">Metal-binding</keyword>
<dbReference type="SMART" id="SM00487">
    <property type="entry name" value="DEXDc"/>
    <property type="match status" value="1"/>
</dbReference>
<dbReference type="GO" id="GO:0051607">
    <property type="term" value="P:defense response to virus"/>
    <property type="evidence" value="ECO:0007669"/>
    <property type="project" value="UniProtKB-KW"/>
</dbReference>
<dbReference type="GO" id="GO:0004518">
    <property type="term" value="F:nuclease activity"/>
    <property type="evidence" value="ECO:0007669"/>
    <property type="project" value="UniProtKB-KW"/>
</dbReference>
<dbReference type="InterPro" id="IPR038257">
    <property type="entry name" value="CRISPR-assoc_Cas3_HD_sf"/>
</dbReference>
<evidence type="ECO:0000256" key="3">
    <source>
        <dbReference type="ARBA" id="ARBA00022722"/>
    </source>
</evidence>
<proteinExistence type="inferred from homology"/>
<dbReference type="Gene3D" id="1.10.3210.30">
    <property type="match status" value="1"/>
</dbReference>
<dbReference type="PANTHER" id="PTHR47963:SF9">
    <property type="entry name" value="CRISPR-ASSOCIATED ENDONUCLEASE_HELICASE CAS3"/>
    <property type="match status" value="1"/>
</dbReference>
<accession>A0A1J4QAM4</accession>
<dbReference type="InterPro" id="IPR006483">
    <property type="entry name" value="CRISPR-assoc_Cas3_HD"/>
</dbReference>
<dbReference type="GO" id="GO:0046872">
    <property type="term" value="F:metal ion binding"/>
    <property type="evidence" value="ECO:0007669"/>
    <property type="project" value="UniProtKB-KW"/>
</dbReference>
<dbReference type="InterPro" id="IPR001650">
    <property type="entry name" value="Helicase_C-like"/>
</dbReference>
<feature type="domain" description="HD Cas3-type" evidence="10">
    <location>
        <begin position="19"/>
        <end position="230"/>
    </location>
</feature>
<comment type="similarity">
    <text evidence="2">In the central section; belongs to the CRISPR-associated helicase Cas3 family.</text>
</comment>
<dbReference type="STRING" id="1414654.BFR47_04680"/>
<dbReference type="GO" id="GO:0003723">
    <property type="term" value="F:RNA binding"/>
    <property type="evidence" value="ECO:0007669"/>
    <property type="project" value="TreeGrafter"/>
</dbReference>